<evidence type="ECO:0000313" key="1">
    <source>
        <dbReference type="EMBL" id="SDF65416.1"/>
    </source>
</evidence>
<dbReference type="RefSeq" id="WP_093149901.1">
    <property type="nucleotide sequence ID" value="NZ_FNBW01000005.1"/>
</dbReference>
<comment type="caution">
    <text evidence="1">The sequence shown here is derived from an EMBL/GenBank/DDBJ whole genome shotgun (WGS) entry which is preliminary data.</text>
</comment>
<dbReference type="EMBL" id="FNBW01000005">
    <property type="protein sequence ID" value="SDF65416.1"/>
    <property type="molecule type" value="Genomic_DNA"/>
</dbReference>
<gene>
    <name evidence="1" type="ORF">SAMN05660686_01933</name>
</gene>
<name>A0A8G2BHQ1_9PROT</name>
<sequence length="90" mass="9286">MTSIDLTHVQSGAAAAGVTEAAGTDRWSTAAIPPKVIDRAVSHGRLLRSQAIAAMTLGAGRWLYATARSALGRRASTKLGCGDCGDMMRA</sequence>
<reference evidence="1 2" key="1">
    <citation type="submission" date="2016-10" db="EMBL/GenBank/DDBJ databases">
        <authorList>
            <person name="Varghese N."/>
            <person name="Submissions S."/>
        </authorList>
    </citation>
    <scope>NUCLEOTIDE SEQUENCE [LARGE SCALE GENOMIC DNA]</scope>
    <source>
        <strain evidence="1 2">DSM 18839</strain>
    </source>
</reference>
<keyword evidence="2" id="KW-1185">Reference proteome</keyword>
<evidence type="ECO:0000313" key="2">
    <source>
        <dbReference type="Proteomes" id="UP000198615"/>
    </source>
</evidence>
<dbReference type="AlphaFoldDB" id="A0A8G2BHQ1"/>
<organism evidence="1 2">
    <name type="scientific">Thalassobaculum litoreum DSM 18839</name>
    <dbReference type="NCBI Taxonomy" id="1123362"/>
    <lineage>
        <taxon>Bacteria</taxon>
        <taxon>Pseudomonadati</taxon>
        <taxon>Pseudomonadota</taxon>
        <taxon>Alphaproteobacteria</taxon>
        <taxon>Rhodospirillales</taxon>
        <taxon>Thalassobaculaceae</taxon>
        <taxon>Thalassobaculum</taxon>
    </lineage>
</organism>
<accession>A0A8G2BHQ1</accession>
<protein>
    <submittedName>
        <fullName evidence="1">Uncharacterized protein</fullName>
    </submittedName>
</protein>
<proteinExistence type="predicted"/>
<dbReference type="Proteomes" id="UP000198615">
    <property type="component" value="Unassembled WGS sequence"/>
</dbReference>